<dbReference type="EMBL" id="JBGMEL010000037">
    <property type="protein sequence ID" value="MFA0792657.1"/>
    <property type="molecule type" value="Genomic_DNA"/>
</dbReference>
<evidence type="ECO:0000313" key="2">
    <source>
        <dbReference type="EMBL" id="MFA0792657.1"/>
    </source>
</evidence>
<evidence type="ECO:0000313" key="3">
    <source>
        <dbReference type="Proteomes" id="UP001569414"/>
    </source>
</evidence>
<reference evidence="2 3" key="1">
    <citation type="submission" date="2024-08" db="EMBL/GenBank/DDBJ databases">
        <authorList>
            <person name="Ishaq N."/>
        </authorList>
    </citation>
    <scope>NUCLEOTIDE SEQUENCE [LARGE SCALE GENOMIC DNA]</scope>
    <source>
        <strain evidence="2 3">JCM 30400</strain>
    </source>
</reference>
<dbReference type="RefSeq" id="WP_371845032.1">
    <property type="nucleotide sequence ID" value="NZ_JBGMEL010000037.1"/>
</dbReference>
<dbReference type="SUPFAM" id="SSF109604">
    <property type="entry name" value="HD-domain/PDEase-like"/>
    <property type="match status" value="1"/>
</dbReference>
<comment type="caution">
    <text evidence="2">The sequence shown here is derived from an EMBL/GenBank/DDBJ whole genome shotgun (WGS) entry which is preliminary data.</text>
</comment>
<dbReference type="Pfam" id="PF01966">
    <property type="entry name" value="HD"/>
    <property type="match status" value="1"/>
</dbReference>
<keyword evidence="3" id="KW-1185">Reference proteome</keyword>
<dbReference type="Proteomes" id="UP001569414">
    <property type="component" value="Unassembled WGS sequence"/>
</dbReference>
<gene>
    <name evidence="2" type="ORF">ACCI51_19150</name>
</gene>
<accession>A0ABV4NSZ1</accession>
<name>A0ABV4NSZ1_9GAMM</name>
<dbReference type="InterPro" id="IPR006674">
    <property type="entry name" value="HD_domain"/>
</dbReference>
<evidence type="ECO:0000259" key="1">
    <source>
        <dbReference type="Pfam" id="PF01966"/>
    </source>
</evidence>
<organism evidence="2 3">
    <name type="scientific">Microbulbifer echini</name>
    <dbReference type="NCBI Taxonomy" id="1529067"/>
    <lineage>
        <taxon>Bacteria</taxon>
        <taxon>Pseudomonadati</taxon>
        <taxon>Pseudomonadota</taxon>
        <taxon>Gammaproteobacteria</taxon>
        <taxon>Cellvibrionales</taxon>
        <taxon>Microbulbiferaceae</taxon>
        <taxon>Microbulbifer</taxon>
    </lineage>
</organism>
<protein>
    <submittedName>
        <fullName evidence="2">HD domain-containing protein</fullName>
    </submittedName>
</protein>
<sequence length="184" mass="20684">MELATGQDAFDLIKTLGAPEHLQMHVTLVGEAADLVLGALSDLGVSVESEFVRMGVALHDIGKIIHTHEMTGPGSEHEPDGEALLLEKGVSPRLARCCMSHARWQEMECSLEELLIALSDKLWKGKRVEELELLVIDRIAQLQSVDRWHIYEMLDSLFESIAADGDIRLNRSVSPFWRRDTEWI</sequence>
<proteinExistence type="predicted"/>
<feature type="domain" description="HD" evidence="1">
    <location>
        <begin position="42"/>
        <end position="122"/>
    </location>
</feature>